<keyword evidence="11" id="KW-0809">Transit peptide</keyword>
<dbReference type="GO" id="GO:0008270">
    <property type="term" value="F:zinc ion binding"/>
    <property type="evidence" value="ECO:0007669"/>
    <property type="project" value="UniProtKB-KW"/>
</dbReference>
<evidence type="ECO:0000256" key="4">
    <source>
        <dbReference type="ARBA" id="ARBA00022640"/>
    </source>
</evidence>
<evidence type="ECO:0000256" key="8">
    <source>
        <dbReference type="ARBA" id="ARBA00022771"/>
    </source>
</evidence>
<keyword evidence="3" id="KW-0150">Chloroplast</keyword>
<evidence type="ECO:0000256" key="7">
    <source>
        <dbReference type="ARBA" id="ARBA00022723"/>
    </source>
</evidence>
<reference evidence="20" key="1">
    <citation type="journal article" date="2020" name="bioRxiv">
        <title>Comparative genomics of Chlamydomonas.</title>
        <authorList>
            <person name="Craig R.J."/>
            <person name="Hasan A.R."/>
            <person name="Ness R.W."/>
            <person name="Keightley P.D."/>
        </authorList>
    </citation>
    <scope>NUCLEOTIDE SEQUENCE</scope>
    <source>
        <strain evidence="20">CCAP 11/70</strain>
    </source>
</reference>
<comment type="catalytic activity">
    <reaction evidence="16">
        <text>phytol + CTP = phytyl phosphate + CDP + H(+)</text>
        <dbReference type="Rhea" id="RHEA:38055"/>
        <dbReference type="ChEBI" id="CHEBI:15378"/>
        <dbReference type="ChEBI" id="CHEBI:17327"/>
        <dbReference type="ChEBI" id="CHEBI:37563"/>
        <dbReference type="ChEBI" id="CHEBI:58069"/>
        <dbReference type="ChEBI" id="CHEBI:75483"/>
        <dbReference type="EC" id="2.7.1.182"/>
    </reaction>
</comment>
<evidence type="ECO:0000256" key="13">
    <source>
        <dbReference type="ARBA" id="ARBA00023136"/>
    </source>
</evidence>
<evidence type="ECO:0000313" key="21">
    <source>
        <dbReference type="Proteomes" id="UP000612055"/>
    </source>
</evidence>
<feature type="compositionally biased region" description="Gly residues" evidence="18">
    <location>
        <begin position="361"/>
        <end position="370"/>
    </location>
</feature>
<dbReference type="Gene3D" id="6.10.140.2220">
    <property type="match status" value="1"/>
</dbReference>
<dbReference type="InterPro" id="IPR002893">
    <property type="entry name" value="Znf_MYND"/>
</dbReference>
<organism evidence="20 21">
    <name type="scientific">Edaphochlamys debaryana</name>
    <dbReference type="NCBI Taxonomy" id="47281"/>
    <lineage>
        <taxon>Eukaryota</taxon>
        <taxon>Viridiplantae</taxon>
        <taxon>Chlorophyta</taxon>
        <taxon>core chlorophytes</taxon>
        <taxon>Chlorophyceae</taxon>
        <taxon>CS clade</taxon>
        <taxon>Chlamydomonadales</taxon>
        <taxon>Chlamydomonadales incertae sedis</taxon>
        <taxon>Edaphochlamys</taxon>
    </lineage>
</organism>
<sequence>MPAHERGVGAVRGGPCPAPARGPEAGGVRRFCEWLQACADALRNLEAAAQQATEALPRRAVAPEPTAEADPPAPHTSETAALAKLCGPCLNALHHASSELEAQTDALWPDPPRNLAAQIRLAASAQQPAAAPLRSLTAAYAGATRQLTALLAAATEPAVPTAGATTSSAAATSPAAASAAASPTKPASNPSAAAAAAATAAAAAAASMVPPAVQAAVCALIHTTATLSQIGDMILRVNRTAATVSGGSSGRDEDAARLASLRSGVVPSRPRAEPAAVGTPEAAALAAALSAEEVQTALAAALKCLARSPVWAAPGATAAVAATAATAKAPGAAARVAGGGNRLSPAGPAAAAAGAAVTEGQGPGGGGEAEVGGSACQATGTDVKSEAGAAAGAEAAAEAGAEVDQERLMTYSNACGFVRAAAELTECVFKHSHHCTRDENLELCRALRRSDVLGALAEALLAAPPPPPGAAAAAAAAAEPGAGGSRSNAGAQAGAQDVSSSRVAPAMHSGEVAKEALRGPVQLMYGTTALLGCLSNLKALLTGASPEVRGSDRPDPRHVRAARVVAEVVASSPALRRFQETAPMLGVWAAGHIGEKPSPAAAMAAEVAAAAGYKCVSPGRPSADPAVPAPFAWVGSGTMEGMGVAMELLREPLLRGSAGYWRMAIRLGPEFAPPSPQVLAPLLTGTAAAMLAASPGTSGGSNPYDKDVEMAAVHLFGLARVLADDELFGSAGLPPPAVLPYTAEALGWAVRCLSDGGERLGMQFVFNTFEYLGKVITSGWPSLDEAARADTAARLARCELLPAFDAILRHLRRQGELGGEFAQNITHRLLFGPAILPILRASLTPPPAGGGGDAGSEGGGGGSGGAGQQGTPGAAPKRWRPPLGLFITGAKLLQSAVDMRGSVTITGDVAVTYAVTRLALDPQHGLAALLAERPPGSPGAAEAAEALALSLQAVERLHPAVRLQLCEDATGPLPRKVSPGGAGVPLAALALEALPAVSRHLSAERLAGLRLVGLLTVASLLSGEPPRRPGAGPRGGSGSRTGGGGGSGGCDAEGLAATAAALRRGIAGMVAAPAGRVVLRSFFATTGEALEMILQCTLQYSAAEGRALAAVTRAAMLPGAGGELPEGVTEALAAVAAAASAAATAAPTVALEALLAPAERAAVAAARRGSVDVTILDPDLPAFYPTRLRLCCNPGCRCFAGQAESELPLQRCGGCRVALYCSPACQKQHWAAEGETGHKGDCRRLKAARAAEAGAE</sequence>
<dbReference type="EC" id="2.7.1.182" evidence="15"/>
<keyword evidence="7" id="KW-0479">Metal-binding</keyword>
<dbReference type="PANTHER" id="PTHR32523">
    <property type="entry name" value="PHYTOL KINASE 1, CHLOROPLASTIC"/>
    <property type="match status" value="1"/>
</dbReference>
<dbReference type="GO" id="GO:0016020">
    <property type="term" value="C:membrane"/>
    <property type="evidence" value="ECO:0007669"/>
    <property type="project" value="UniProtKB-SubCell"/>
</dbReference>
<evidence type="ECO:0000256" key="6">
    <source>
        <dbReference type="ARBA" id="ARBA00022692"/>
    </source>
</evidence>
<name>A0A835XNE4_9CHLO</name>
<evidence type="ECO:0000256" key="16">
    <source>
        <dbReference type="ARBA" id="ARBA00048889"/>
    </source>
</evidence>
<dbReference type="GO" id="GO:0009507">
    <property type="term" value="C:chloroplast"/>
    <property type="evidence" value="ECO:0007669"/>
    <property type="project" value="UniProtKB-SubCell"/>
</dbReference>
<evidence type="ECO:0000256" key="1">
    <source>
        <dbReference type="ARBA" id="ARBA00004508"/>
    </source>
</evidence>
<keyword evidence="5" id="KW-0808">Transferase</keyword>
<dbReference type="InterPro" id="IPR039606">
    <property type="entry name" value="Phytol/farnesol_kinase"/>
</dbReference>
<evidence type="ECO:0000256" key="5">
    <source>
        <dbReference type="ARBA" id="ARBA00022679"/>
    </source>
</evidence>
<gene>
    <name evidence="20" type="ORF">HYH03_013252</name>
</gene>
<evidence type="ECO:0000256" key="12">
    <source>
        <dbReference type="ARBA" id="ARBA00022989"/>
    </source>
</evidence>
<evidence type="ECO:0000256" key="14">
    <source>
        <dbReference type="ARBA" id="ARBA00024015"/>
    </source>
</evidence>
<feature type="domain" description="MYND-type" evidence="19">
    <location>
        <begin position="1196"/>
        <end position="1242"/>
    </location>
</feature>
<accession>A0A835XNE4</accession>
<evidence type="ECO:0000256" key="15">
    <source>
        <dbReference type="ARBA" id="ARBA00039024"/>
    </source>
</evidence>
<keyword evidence="21" id="KW-1185">Reference proteome</keyword>
<dbReference type="Pfam" id="PF01753">
    <property type="entry name" value="zf-MYND"/>
    <property type="match status" value="1"/>
</dbReference>
<dbReference type="Proteomes" id="UP000612055">
    <property type="component" value="Unassembled WGS sequence"/>
</dbReference>
<comment type="caution">
    <text evidence="20">The sequence shown here is derived from an EMBL/GenBank/DDBJ whole genome shotgun (WGS) entry which is preliminary data.</text>
</comment>
<evidence type="ECO:0000256" key="9">
    <source>
        <dbReference type="ARBA" id="ARBA00022777"/>
    </source>
</evidence>
<feature type="compositionally biased region" description="Gly residues" evidence="18">
    <location>
        <begin position="849"/>
        <end position="870"/>
    </location>
</feature>
<dbReference type="GO" id="GO:0010276">
    <property type="term" value="F:phytol kinase activity"/>
    <property type="evidence" value="ECO:0007669"/>
    <property type="project" value="UniProtKB-EC"/>
</dbReference>
<feature type="region of interest" description="Disordered" evidence="18">
    <location>
        <begin position="354"/>
        <end position="375"/>
    </location>
</feature>
<dbReference type="SUPFAM" id="SSF144232">
    <property type="entry name" value="HIT/MYND zinc finger-like"/>
    <property type="match status" value="1"/>
</dbReference>
<evidence type="ECO:0000256" key="10">
    <source>
        <dbReference type="ARBA" id="ARBA00022833"/>
    </source>
</evidence>
<dbReference type="PROSITE" id="PS50865">
    <property type="entry name" value="ZF_MYND_2"/>
    <property type="match status" value="1"/>
</dbReference>
<dbReference type="AlphaFoldDB" id="A0A835XNE4"/>
<keyword evidence="8 17" id="KW-0863">Zinc-finger</keyword>
<keyword evidence="12" id="KW-1133">Transmembrane helix</keyword>
<feature type="compositionally biased region" description="Gly residues" evidence="18">
    <location>
        <begin position="1032"/>
        <end position="1049"/>
    </location>
</feature>
<feature type="compositionally biased region" description="Low complexity" evidence="18">
    <location>
        <begin position="54"/>
        <end position="70"/>
    </location>
</feature>
<feature type="region of interest" description="Disordered" evidence="18">
    <location>
        <begin position="54"/>
        <end position="76"/>
    </location>
</feature>
<protein>
    <recommendedName>
        <fullName evidence="15">phytol kinase</fullName>
        <ecNumber evidence="15">2.7.1.182</ecNumber>
    </recommendedName>
</protein>
<dbReference type="OrthoDB" id="265717at2759"/>
<feature type="region of interest" description="Disordered" evidence="18">
    <location>
        <begin position="1023"/>
        <end position="1049"/>
    </location>
</feature>
<evidence type="ECO:0000256" key="17">
    <source>
        <dbReference type="PROSITE-ProRule" id="PRU00134"/>
    </source>
</evidence>
<feature type="region of interest" description="Disordered" evidence="18">
    <location>
        <begin position="467"/>
        <end position="506"/>
    </location>
</feature>
<feature type="region of interest" description="Disordered" evidence="18">
    <location>
        <begin position="846"/>
        <end position="878"/>
    </location>
</feature>
<evidence type="ECO:0000259" key="19">
    <source>
        <dbReference type="PROSITE" id="PS50865"/>
    </source>
</evidence>
<evidence type="ECO:0000256" key="2">
    <source>
        <dbReference type="ARBA" id="ARBA00010794"/>
    </source>
</evidence>
<evidence type="ECO:0000256" key="11">
    <source>
        <dbReference type="ARBA" id="ARBA00022946"/>
    </source>
</evidence>
<feature type="compositionally biased region" description="Low complexity" evidence="18">
    <location>
        <begin position="470"/>
        <end position="480"/>
    </location>
</feature>
<keyword evidence="6" id="KW-0812">Transmembrane</keyword>
<proteinExistence type="inferred from homology"/>
<dbReference type="EMBL" id="JAEHOE010000087">
    <property type="protein sequence ID" value="KAG2488102.1"/>
    <property type="molecule type" value="Genomic_DNA"/>
</dbReference>
<comment type="subcellular location">
    <subcellularLocation>
        <location evidence="1">Plastid</location>
        <location evidence="1">Chloroplast membrane</location>
        <topology evidence="1">Multi-pass membrane protein</topology>
    </subcellularLocation>
</comment>
<keyword evidence="4" id="KW-0934">Plastid</keyword>
<keyword evidence="9" id="KW-0418">Kinase</keyword>
<comment type="pathway">
    <text evidence="14">Cofactor biosynthesis; tocopherol biosynthesis.</text>
</comment>
<evidence type="ECO:0000313" key="20">
    <source>
        <dbReference type="EMBL" id="KAG2488102.1"/>
    </source>
</evidence>
<dbReference type="PANTHER" id="PTHR32523:SF8">
    <property type="entry name" value="DOLICHOL KINASE"/>
    <property type="match status" value="1"/>
</dbReference>
<evidence type="ECO:0000256" key="18">
    <source>
        <dbReference type="SAM" id="MobiDB-lite"/>
    </source>
</evidence>
<keyword evidence="13" id="KW-0472">Membrane</keyword>
<comment type="similarity">
    <text evidence="2">Belongs to the polyprenol kinase family.</text>
</comment>
<keyword evidence="10" id="KW-0862">Zinc</keyword>
<evidence type="ECO:0000256" key="3">
    <source>
        <dbReference type="ARBA" id="ARBA00022528"/>
    </source>
</evidence>